<dbReference type="OrthoDB" id="6157693at2759"/>
<name>A0A6J8CL53_MYTCO</name>
<organism evidence="1 2">
    <name type="scientific">Mytilus coruscus</name>
    <name type="common">Sea mussel</name>
    <dbReference type="NCBI Taxonomy" id="42192"/>
    <lineage>
        <taxon>Eukaryota</taxon>
        <taxon>Metazoa</taxon>
        <taxon>Spiralia</taxon>
        <taxon>Lophotrochozoa</taxon>
        <taxon>Mollusca</taxon>
        <taxon>Bivalvia</taxon>
        <taxon>Autobranchia</taxon>
        <taxon>Pteriomorphia</taxon>
        <taxon>Mytilida</taxon>
        <taxon>Mytiloidea</taxon>
        <taxon>Mytilidae</taxon>
        <taxon>Mytilinae</taxon>
        <taxon>Mytilus</taxon>
    </lineage>
</organism>
<reference evidence="1 2" key="1">
    <citation type="submission" date="2020-06" db="EMBL/GenBank/DDBJ databases">
        <authorList>
            <person name="Li R."/>
            <person name="Bekaert M."/>
        </authorList>
    </citation>
    <scope>NUCLEOTIDE SEQUENCE [LARGE SCALE GENOMIC DNA]</scope>
    <source>
        <strain evidence="2">wild</strain>
    </source>
</reference>
<sequence length="191" mass="21413">MVRKVIRIIEASEVKLTANALARKLTLLDAVHLLKKSWSCVTTLTIINCFKKGGFVVPDLNLQEEQSEDDTTTLTPPEMTDGDFQQFVDMDLDLPATGMPTQDDICDSILAERAEARGDIEPADSDDEEIHPAVRPTSSDLLNALSTIRQGLEFSNVSDYSHYYKVEDQVNNLLQSLKRQSVITEFVQWIP</sequence>
<keyword evidence="2" id="KW-1185">Reference proteome</keyword>
<gene>
    <name evidence="1" type="ORF">MCOR_31637</name>
</gene>
<evidence type="ECO:0000313" key="1">
    <source>
        <dbReference type="EMBL" id="CAC5397178.1"/>
    </source>
</evidence>
<evidence type="ECO:0000313" key="2">
    <source>
        <dbReference type="Proteomes" id="UP000507470"/>
    </source>
</evidence>
<accession>A0A6J8CL53</accession>
<proteinExistence type="predicted"/>
<evidence type="ECO:0008006" key="3">
    <source>
        <dbReference type="Google" id="ProtNLM"/>
    </source>
</evidence>
<dbReference type="AlphaFoldDB" id="A0A6J8CL53"/>
<dbReference type="Proteomes" id="UP000507470">
    <property type="component" value="Unassembled WGS sequence"/>
</dbReference>
<dbReference type="EMBL" id="CACVKT020005666">
    <property type="protein sequence ID" value="CAC5397178.1"/>
    <property type="molecule type" value="Genomic_DNA"/>
</dbReference>
<protein>
    <recommendedName>
        <fullName evidence="3">DDE-1 domain-containing protein</fullName>
    </recommendedName>
</protein>